<dbReference type="RefSeq" id="WP_107939794.1">
    <property type="nucleotide sequence ID" value="NZ_QANS01000003.1"/>
</dbReference>
<reference evidence="3 4" key="1">
    <citation type="submission" date="2018-04" db="EMBL/GenBank/DDBJ databases">
        <title>Novel species isolated from glacier.</title>
        <authorList>
            <person name="Liu Q."/>
            <person name="Xin Y.-H."/>
        </authorList>
    </citation>
    <scope>NUCLEOTIDE SEQUENCE [LARGE SCALE GENOMIC DNA]</scope>
    <source>
        <strain evidence="3 4">GT1R17</strain>
    </source>
</reference>
<dbReference type="Proteomes" id="UP000244248">
    <property type="component" value="Unassembled WGS sequence"/>
</dbReference>
<dbReference type="Pfam" id="PF09835">
    <property type="entry name" value="DUF2062"/>
    <property type="match status" value="1"/>
</dbReference>
<name>A0A2T5MFA0_9GAMM</name>
<keyword evidence="1" id="KW-1133">Transmembrane helix</keyword>
<evidence type="ECO:0000313" key="3">
    <source>
        <dbReference type="EMBL" id="PTU31252.1"/>
    </source>
</evidence>
<feature type="transmembrane region" description="Helical" evidence="1">
    <location>
        <begin position="67"/>
        <end position="84"/>
    </location>
</feature>
<keyword evidence="1" id="KW-0812">Transmembrane</keyword>
<comment type="caution">
    <text evidence="3">The sequence shown here is derived from an EMBL/GenBank/DDBJ whole genome shotgun (WGS) entry which is preliminary data.</text>
</comment>
<feature type="transmembrane region" description="Helical" evidence="1">
    <location>
        <begin position="122"/>
        <end position="145"/>
    </location>
</feature>
<dbReference type="PANTHER" id="PTHR35102">
    <property type="entry name" value="E3 UBIQUITIN-PROTEIN LIGASE"/>
    <property type="match status" value="1"/>
</dbReference>
<dbReference type="AlphaFoldDB" id="A0A2T5MFA0"/>
<sequence>MVEESFWQRRVVTPILGQLKQGITPEKIALTLSLGSVLGVFPILGATTALCAVIAWRLKLNQPIIQLINYLMYPIHLLLLLPFYRAGETLFGQEHLPIFSITDLAHRFELDPLRFLADFGMVGVYGVVVWCLVAPPSAALLYFLLRGPIRAMSARQAKQA</sequence>
<evidence type="ECO:0000313" key="4">
    <source>
        <dbReference type="Proteomes" id="UP000244248"/>
    </source>
</evidence>
<dbReference type="OrthoDB" id="338645at2"/>
<organism evidence="3 4">
    <name type="scientific">Stenotrophobium rhamnosiphilum</name>
    <dbReference type="NCBI Taxonomy" id="2029166"/>
    <lineage>
        <taxon>Bacteria</taxon>
        <taxon>Pseudomonadati</taxon>
        <taxon>Pseudomonadota</taxon>
        <taxon>Gammaproteobacteria</taxon>
        <taxon>Nevskiales</taxon>
        <taxon>Nevskiaceae</taxon>
        <taxon>Stenotrophobium</taxon>
    </lineage>
</organism>
<evidence type="ECO:0000259" key="2">
    <source>
        <dbReference type="Pfam" id="PF09835"/>
    </source>
</evidence>
<proteinExistence type="predicted"/>
<dbReference type="PANTHER" id="PTHR35102:SF1">
    <property type="entry name" value="E3 UBIQUITIN-PROTEIN LIGASE"/>
    <property type="match status" value="1"/>
</dbReference>
<protein>
    <submittedName>
        <fullName evidence="3">DUF2062 domain-containing protein</fullName>
    </submittedName>
</protein>
<dbReference type="EMBL" id="QANS01000003">
    <property type="protein sequence ID" value="PTU31252.1"/>
    <property type="molecule type" value="Genomic_DNA"/>
</dbReference>
<keyword evidence="4" id="KW-1185">Reference proteome</keyword>
<accession>A0A2T5MFA0</accession>
<feature type="domain" description="DUF2062" evidence="2">
    <location>
        <begin position="21"/>
        <end position="156"/>
    </location>
</feature>
<feature type="transmembrane region" description="Helical" evidence="1">
    <location>
        <begin position="28"/>
        <end position="55"/>
    </location>
</feature>
<dbReference type="InterPro" id="IPR018639">
    <property type="entry name" value="DUF2062"/>
</dbReference>
<evidence type="ECO:0000256" key="1">
    <source>
        <dbReference type="SAM" id="Phobius"/>
    </source>
</evidence>
<keyword evidence="1" id="KW-0472">Membrane</keyword>
<gene>
    <name evidence="3" type="ORF">CJD38_07830</name>
</gene>